<name>K4AHQ4_SETIT</name>
<dbReference type="Proteomes" id="UP000004995">
    <property type="component" value="Unassembled WGS sequence"/>
</dbReference>
<protein>
    <submittedName>
        <fullName evidence="1">Uncharacterized protein</fullName>
    </submittedName>
</protein>
<dbReference type="HOGENOM" id="CLU_2836080_0_0_1"/>
<reference evidence="1" key="2">
    <citation type="submission" date="2018-08" db="UniProtKB">
        <authorList>
            <consortium name="EnsemblPlants"/>
        </authorList>
    </citation>
    <scope>IDENTIFICATION</scope>
    <source>
        <strain evidence="1">Yugu1</strain>
    </source>
</reference>
<sequence>MVDVVQFYTYHPHYTCCLRTGMLYRNNTKKSCSDRITHAGKLLIQDRRPFDNTYNTGPGQTMFTIT</sequence>
<evidence type="ECO:0000313" key="2">
    <source>
        <dbReference type="Proteomes" id="UP000004995"/>
    </source>
</evidence>
<dbReference type="Gramene" id="KQK91771">
    <property type="protein sequence ID" value="KQK91771"/>
    <property type="gene ID" value="SETIT_038411mg"/>
</dbReference>
<accession>K4AHQ4</accession>
<dbReference type="AlphaFoldDB" id="K4AHQ4"/>
<dbReference type="EnsemblPlants" id="KQK91771">
    <property type="protein sequence ID" value="KQK91771"/>
    <property type="gene ID" value="SETIT_038411mg"/>
</dbReference>
<proteinExistence type="predicted"/>
<dbReference type="EMBL" id="AGNK02006063">
    <property type="status" value="NOT_ANNOTATED_CDS"/>
    <property type="molecule type" value="Genomic_DNA"/>
</dbReference>
<reference evidence="2" key="1">
    <citation type="journal article" date="2012" name="Nat. Biotechnol.">
        <title>Reference genome sequence of the model plant Setaria.</title>
        <authorList>
            <person name="Bennetzen J.L."/>
            <person name="Schmutz J."/>
            <person name="Wang H."/>
            <person name="Percifield R."/>
            <person name="Hawkins J."/>
            <person name="Pontaroli A.C."/>
            <person name="Estep M."/>
            <person name="Feng L."/>
            <person name="Vaughn J.N."/>
            <person name="Grimwood J."/>
            <person name="Jenkins J."/>
            <person name="Barry K."/>
            <person name="Lindquist E."/>
            <person name="Hellsten U."/>
            <person name="Deshpande S."/>
            <person name="Wang X."/>
            <person name="Wu X."/>
            <person name="Mitros T."/>
            <person name="Triplett J."/>
            <person name="Yang X."/>
            <person name="Ye C.Y."/>
            <person name="Mauro-Herrera M."/>
            <person name="Wang L."/>
            <person name="Li P."/>
            <person name="Sharma M."/>
            <person name="Sharma R."/>
            <person name="Ronald P.C."/>
            <person name="Panaud O."/>
            <person name="Kellogg E.A."/>
            <person name="Brutnell T.P."/>
            <person name="Doust A.N."/>
            <person name="Tuskan G.A."/>
            <person name="Rokhsar D."/>
            <person name="Devos K.M."/>
        </authorList>
    </citation>
    <scope>NUCLEOTIDE SEQUENCE [LARGE SCALE GENOMIC DNA]</scope>
    <source>
        <strain evidence="2">cv. Yugu1</strain>
    </source>
</reference>
<keyword evidence="2" id="KW-1185">Reference proteome</keyword>
<evidence type="ECO:0000313" key="1">
    <source>
        <dbReference type="EnsemblPlants" id="KQK91771"/>
    </source>
</evidence>
<dbReference type="InParanoid" id="K4AHQ4"/>
<organism evidence="1 2">
    <name type="scientific">Setaria italica</name>
    <name type="common">Foxtail millet</name>
    <name type="synonym">Panicum italicum</name>
    <dbReference type="NCBI Taxonomy" id="4555"/>
    <lineage>
        <taxon>Eukaryota</taxon>
        <taxon>Viridiplantae</taxon>
        <taxon>Streptophyta</taxon>
        <taxon>Embryophyta</taxon>
        <taxon>Tracheophyta</taxon>
        <taxon>Spermatophyta</taxon>
        <taxon>Magnoliopsida</taxon>
        <taxon>Liliopsida</taxon>
        <taxon>Poales</taxon>
        <taxon>Poaceae</taxon>
        <taxon>PACMAD clade</taxon>
        <taxon>Panicoideae</taxon>
        <taxon>Panicodae</taxon>
        <taxon>Paniceae</taxon>
        <taxon>Cenchrinae</taxon>
        <taxon>Setaria</taxon>
    </lineage>
</organism>